<feature type="compositionally biased region" description="Polar residues" evidence="10">
    <location>
        <begin position="355"/>
        <end position="370"/>
    </location>
</feature>
<comment type="subcellular location">
    <subcellularLocation>
        <location evidence="1">Cell projection</location>
        <location evidence="1">Cilium</location>
    </subcellularLocation>
    <subcellularLocation>
        <location evidence="2">Cytoplasm</location>
    </subcellularLocation>
</comment>
<comment type="caution">
    <text evidence="12">The sequence shown here is derived from an EMBL/GenBank/DDBJ whole genome shotgun (WGS) entry which is preliminary data.</text>
</comment>
<feature type="region of interest" description="Disordered" evidence="10">
    <location>
        <begin position="345"/>
        <end position="396"/>
    </location>
</feature>
<dbReference type="EMBL" id="MU825467">
    <property type="protein sequence ID" value="KAJ7388465.1"/>
    <property type="molecule type" value="Genomic_DNA"/>
</dbReference>
<feature type="compositionally biased region" description="Low complexity" evidence="10">
    <location>
        <begin position="220"/>
        <end position="246"/>
    </location>
</feature>
<reference evidence="12" key="1">
    <citation type="submission" date="2023-01" db="EMBL/GenBank/DDBJ databases">
        <title>Genome assembly of the deep-sea coral Lophelia pertusa.</title>
        <authorList>
            <person name="Herrera S."/>
            <person name="Cordes E."/>
        </authorList>
    </citation>
    <scope>NUCLEOTIDE SEQUENCE</scope>
    <source>
        <strain evidence="12">USNM1676648</strain>
        <tissue evidence="12">Polyp</tissue>
    </source>
</reference>
<organism evidence="12 13">
    <name type="scientific">Desmophyllum pertusum</name>
    <dbReference type="NCBI Taxonomy" id="174260"/>
    <lineage>
        <taxon>Eukaryota</taxon>
        <taxon>Metazoa</taxon>
        <taxon>Cnidaria</taxon>
        <taxon>Anthozoa</taxon>
        <taxon>Hexacorallia</taxon>
        <taxon>Scleractinia</taxon>
        <taxon>Caryophylliina</taxon>
        <taxon>Caryophylliidae</taxon>
        <taxon>Desmophyllum</taxon>
    </lineage>
</organism>
<dbReference type="InterPro" id="IPR038888">
    <property type="entry name" value="CFAP36"/>
</dbReference>
<evidence type="ECO:0000256" key="10">
    <source>
        <dbReference type="SAM" id="MobiDB-lite"/>
    </source>
</evidence>
<feature type="compositionally biased region" description="Pro residues" evidence="10">
    <location>
        <begin position="204"/>
        <end position="219"/>
    </location>
</feature>
<dbReference type="InterPro" id="IPR023379">
    <property type="entry name" value="BART_dom"/>
</dbReference>
<dbReference type="PANTHER" id="PTHR21532:SF0">
    <property type="entry name" value="CILIA- AND FLAGELLA-ASSOCIATED PROTEIN 36"/>
    <property type="match status" value="1"/>
</dbReference>
<dbReference type="InterPro" id="IPR042541">
    <property type="entry name" value="BART_sf"/>
</dbReference>
<evidence type="ECO:0000256" key="7">
    <source>
        <dbReference type="ARBA" id="ARBA00023069"/>
    </source>
</evidence>
<dbReference type="OrthoDB" id="272687at2759"/>
<dbReference type="Pfam" id="PF11527">
    <property type="entry name" value="ARL2_Bind_BART"/>
    <property type="match status" value="1"/>
</dbReference>
<evidence type="ECO:0000313" key="13">
    <source>
        <dbReference type="Proteomes" id="UP001163046"/>
    </source>
</evidence>
<evidence type="ECO:0000313" key="12">
    <source>
        <dbReference type="EMBL" id="KAJ7388465.1"/>
    </source>
</evidence>
<name>A0A9W9ZVX9_9CNID</name>
<sequence>MVETLLASFLKDVGVSEEQFMVACKDGSGTQFAGLNRDAFDQMMAAEDYEVFKRLMIQKNMELQLQALQLLQQLHNVQIPMPTPTQMPMPVPAAPPGAAAPRAPNVDEDAIMQEVLKRSKEEYDAKHKDTKNKPEHEFEKTIAESKEESDRLTGRARREQEELEKALQISLEAQRKQTTEAEKLRDEVKQSTAAKPSPVESKPAPKPSAPVSQPEPKPSPAVVQPAPKPSPAVSKPETKPSPAVSKPEPKPSPPVVQPVPKPSPVKSKSPTQPETKLSGLPPLSGQPRKAADTPADAAAGWMKSAKEDAASGASVAPAKSQEITEEELKRRAAYLKQQRDKLLALKRQEREKSLTKYTEQQPKARPTSSRAARRVTAGEPVDSPASKSSEDDGKKLAMRRALADCLKREVIEKN</sequence>
<evidence type="ECO:0000256" key="2">
    <source>
        <dbReference type="ARBA" id="ARBA00004496"/>
    </source>
</evidence>
<keyword evidence="6" id="KW-0175">Coiled coil</keyword>
<accession>A0A9W9ZVX9</accession>
<gene>
    <name evidence="12" type="primary">CFAP36</name>
    <name evidence="12" type="ORF">OS493_037457</name>
</gene>
<keyword evidence="5" id="KW-0963">Cytoplasm</keyword>
<feature type="compositionally biased region" description="Pro residues" evidence="10">
    <location>
        <begin position="250"/>
        <end position="263"/>
    </location>
</feature>
<evidence type="ECO:0000256" key="6">
    <source>
        <dbReference type="ARBA" id="ARBA00023054"/>
    </source>
</evidence>
<keyword evidence="8" id="KW-0966">Cell projection</keyword>
<feature type="compositionally biased region" description="Basic and acidic residues" evidence="10">
    <location>
        <begin position="121"/>
        <end position="165"/>
    </location>
</feature>
<dbReference type="Gene3D" id="1.20.1520.10">
    <property type="entry name" value="ADP-ribosylation factor-like 2-binding protein, domain"/>
    <property type="match status" value="1"/>
</dbReference>
<keyword evidence="13" id="KW-1185">Reference proteome</keyword>
<evidence type="ECO:0000256" key="3">
    <source>
        <dbReference type="ARBA" id="ARBA00007460"/>
    </source>
</evidence>
<evidence type="ECO:0000256" key="1">
    <source>
        <dbReference type="ARBA" id="ARBA00004138"/>
    </source>
</evidence>
<evidence type="ECO:0000256" key="5">
    <source>
        <dbReference type="ARBA" id="ARBA00022490"/>
    </source>
</evidence>
<feature type="compositionally biased region" description="Low complexity" evidence="10">
    <location>
        <begin position="193"/>
        <end position="202"/>
    </location>
</feature>
<dbReference type="PROSITE" id="PS50330">
    <property type="entry name" value="UIM"/>
    <property type="match status" value="1"/>
</dbReference>
<dbReference type="InterPro" id="IPR003903">
    <property type="entry name" value="UIM_dom"/>
</dbReference>
<feature type="region of interest" description="Disordered" evidence="10">
    <location>
        <begin position="121"/>
        <end position="326"/>
    </location>
</feature>
<evidence type="ECO:0000259" key="11">
    <source>
        <dbReference type="Pfam" id="PF11527"/>
    </source>
</evidence>
<dbReference type="GO" id="GO:0097546">
    <property type="term" value="C:ciliary base"/>
    <property type="evidence" value="ECO:0007669"/>
    <property type="project" value="TreeGrafter"/>
</dbReference>
<keyword evidence="7" id="KW-0969">Cilium</keyword>
<dbReference type="AlphaFoldDB" id="A0A9W9ZVX9"/>
<proteinExistence type="inferred from homology"/>
<evidence type="ECO:0000256" key="8">
    <source>
        <dbReference type="ARBA" id="ARBA00023273"/>
    </source>
</evidence>
<evidence type="ECO:0000256" key="4">
    <source>
        <dbReference type="ARBA" id="ARBA00021815"/>
    </source>
</evidence>
<dbReference type="PRINTS" id="PR01217">
    <property type="entry name" value="PRICHEXTENSN"/>
</dbReference>
<dbReference type="Proteomes" id="UP001163046">
    <property type="component" value="Unassembled WGS sequence"/>
</dbReference>
<keyword evidence="12" id="KW-0282">Flagellum</keyword>
<feature type="compositionally biased region" description="Basic and acidic residues" evidence="10">
    <location>
        <begin position="173"/>
        <end position="189"/>
    </location>
</feature>
<feature type="domain" description="BART" evidence="11">
    <location>
        <begin position="1"/>
        <end position="64"/>
    </location>
</feature>
<dbReference type="PANTHER" id="PTHR21532">
    <property type="entry name" value="PHOSPHODIESTERASE HL"/>
    <property type="match status" value="1"/>
</dbReference>
<feature type="compositionally biased region" description="Basic and acidic residues" evidence="10">
    <location>
        <begin position="345"/>
        <end position="354"/>
    </location>
</feature>
<comment type="similarity">
    <text evidence="3">Belongs to the CFAP36 family.</text>
</comment>
<protein>
    <recommendedName>
        <fullName evidence="4">Cilia- and flagella-associated protein 36</fullName>
    </recommendedName>
    <alternativeName>
        <fullName evidence="9">Coiled-coil domain-containing protein 104</fullName>
    </alternativeName>
</protein>
<evidence type="ECO:0000256" key="9">
    <source>
        <dbReference type="ARBA" id="ARBA00031593"/>
    </source>
</evidence>
<dbReference type="GO" id="GO:0005930">
    <property type="term" value="C:axoneme"/>
    <property type="evidence" value="ECO:0007669"/>
    <property type="project" value="TreeGrafter"/>
</dbReference>